<dbReference type="PANTHER" id="PTHR12684">
    <property type="entry name" value="PUTATIVE PHOSPHOTRANSFERASE"/>
    <property type="match status" value="1"/>
</dbReference>
<dbReference type="HOGENOM" id="CLU_052998_4_0_9"/>
<keyword evidence="3 5" id="KW-0520">NAD</keyword>
<dbReference type="EC" id="2.7.1.-" evidence="5"/>
<dbReference type="AlphaFoldDB" id="C2ENH6"/>
<comment type="function">
    <text evidence="4 5">Removes the 2'-phosphate from RNA via an intermediate in which the phosphate is ADP-ribosylated by NAD followed by a presumed transesterification to release the RNA and generate ADP-ribose 1''-2''-cyclic phosphate (APPR&gt;P). May function as an ADP-ribosylase.</text>
</comment>
<gene>
    <name evidence="5" type="primary">kptA</name>
    <name evidence="6" type="ORF">HMPREF0548_1222</name>
</gene>
<dbReference type="GO" id="GO:0000215">
    <property type="term" value="F:tRNA 2'-phosphotransferase activity"/>
    <property type="evidence" value="ECO:0007669"/>
    <property type="project" value="TreeGrafter"/>
</dbReference>
<dbReference type="PANTHER" id="PTHR12684:SF2">
    <property type="entry name" value="TRNA 2'-PHOSPHOTRANSFERASE 1"/>
    <property type="match status" value="1"/>
</dbReference>
<protein>
    <recommendedName>
        <fullName evidence="5">Probable RNA 2'-phosphotransferase</fullName>
        <ecNumber evidence="5">2.7.1.-</ecNumber>
    </recommendedName>
</protein>
<organism evidence="6 7">
    <name type="scientific">Lactobacillus ultunensis DSM 16047</name>
    <dbReference type="NCBI Taxonomy" id="525365"/>
    <lineage>
        <taxon>Bacteria</taxon>
        <taxon>Bacillati</taxon>
        <taxon>Bacillota</taxon>
        <taxon>Bacilli</taxon>
        <taxon>Lactobacillales</taxon>
        <taxon>Lactobacillaceae</taxon>
        <taxon>Lactobacillus</taxon>
    </lineage>
</organism>
<dbReference type="EMBL" id="ACGU01000055">
    <property type="protein sequence ID" value="EEJ71980.1"/>
    <property type="molecule type" value="Genomic_DNA"/>
</dbReference>
<dbReference type="HAMAP" id="MF_00299">
    <property type="entry name" value="KptA"/>
    <property type="match status" value="1"/>
</dbReference>
<dbReference type="Pfam" id="PF01885">
    <property type="entry name" value="PTS_2-RNA"/>
    <property type="match status" value="1"/>
</dbReference>
<dbReference type="PATRIC" id="fig|525365.8.peg.234"/>
<dbReference type="Gene3D" id="3.20.170.30">
    <property type="match status" value="1"/>
</dbReference>
<dbReference type="OrthoDB" id="4537997at2"/>
<reference evidence="6 7" key="1">
    <citation type="submission" date="2009-01" db="EMBL/GenBank/DDBJ databases">
        <authorList>
            <person name="Qin X."/>
            <person name="Bachman B."/>
            <person name="Battles P."/>
            <person name="Bell A."/>
            <person name="Bess C."/>
            <person name="Bickham C."/>
            <person name="Chaboub L."/>
            <person name="Chen D."/>
            <person name="Coyle M."/>
            <person name="Deiros D.R."/>
            <person name="Dinh H."/>
            <person name="Forbes L."/>
            <person name="Fowler G."/>
            <person name="Francisco L."/>
            <person name="Fu Q."/>
            <person name="Gubbala S."/>
            <person name="Hale W."/>
            <person name="Han Y."/>
            <person name="Hemphill L."/>
            <person name="Highlander S.K."/>
            <person name="Hirani K."/>
            <person name="Hogues M."/>
            <person name="Jackson L."/>
            <person name="Jakkamsetti A."/>
            <person name="Javaid M."/>
            <person name="Jiang H."/>
            <person name="Korchina V."/>
            <person name="Kovar C."/>
            <person name="Lara F."/>
            <person name="Lee S."/>
            <person name="Mata R."/>
            <person name="Mathew T."/>
            <person name="Moen C."/>
            <person name="Morales K."/>
            <person name="Munidasa M."/>
            <person name="Nazareth L."/>
            <person name="Ngo R."/>
            <person name="Nguyen L."/>
            <person name="Okwuonu G."/>
            <person name="Ongeri F."/>
            <person name="Patil S."/>
            <person name="Petrosino J."/>
            <person name="Pham C."/>
            <person name="Pham P."/>
            <person name="Pu L.-L."/>
            <person name="Puazo M."/>
            <person name="Raj R."/>
            <person name="Reid J."/>
            <person name="Rouhana J."/>
            <person name="Saada N."/>
            <person name="Shang Y."/>
            <person name="Simmons D."/>
            <person name="Thornton R."/>
            <person name="Warren J."/>
            <person name="Weissenberger G."/>
            <person name="Zhang J."/>
            <person name="Zhang L."/>
            <person name="Zhou C."/>
            <person name="Zhu D."/>
            <person name="Muzny D."/>
            <person name="Worley K."/>
            <person name="Gibbs R."/>
        </authorList>
    </citation>
    <scope>NUCLEOTIDE SEQUENCE [LARGE SCALE GENOMIC DNA]</scope>
    <source>
        <strain evidence="6 7">DSM 16047</strain>
    </source>
</reference>
<dbReference type="eggNOG" id="COG1859">
    <property type="taxonomic scope" value="Bacteria"/>
</dbReference>
<evidence type="ECO:0000313" key="7">
    <source>
        <dbReference type="Proteomes" id="UP000005583"/>
    </source>
</evidence>
<evidence type="ECO:0000313" key="6">
    <source>
        <dbReference type="EMBL" id="EEJ71980.1"/>
    </source>
</evidence>
<dbReference type="GO" id="GO:0003950">
    <property type="term" value="F:NAD+ poly-ADP-ribosyltransferase activity"/>
    <property type="evidence" value="ECO:0007669"/>
    <property type="project" value="InterPro"/>
</dbReference>
<evidence type="ECO:0000256" key="4">
    <source>
        <dbReference type="ARBA" id="ARBA00025212"/>
    </source>
</evidence>
<comment type="caution">
    <text evidence="6">The sequence shown here is derived from an EMBL/GenBank/DDBJ whole genome shotgun (WGS) entry which is preliminary data.</text>
</comment>
<keyword evidence="7" id="KW-1185">Reference proteome</keyword>
<name>C2ENH6_9LACO</name>
<proteinExistence type="inferred from homology"/>
<evidence type="ECO:0000256" key="2">
    <source>
        <dbReference type="ARBA" id="ARBA00022679"/>
    </source>
</evidence>
<keyword evidence="2 5" id="KW-0808">Transferase</keyword>
<dbReference type="Gene3D" id="1.10.10.970">
    <property type="entry name" value="RNA 2'-phosphotransferase, Tpt1/KptA family, N-terminal domain"/>
    <property type="match status" value="1"/>
</dbReference>
<dbReference type="InterPro" id="IPR002745">
    <property type="entry name" value="Ptrans_KptA/Tpt1"/>
</dbReference>
<sequence length="188" mass="21827">MQDISDHRSDVFISKKMSYCLRHNPGKYGLKLDEYGFVDLQEFLNAMNRIHHFQPKLTEMKIREIMHNSDKERFEIKNGKICALYGHSLPGIIKRKKAIPPKVLYHGTAHRFLTSIEREGLLPMGRQYVHLSTDIAMAESVGKRRDHHPAILLVNAEKAHKDGIDFYIGNDEVWLCDCVPSKYLRLLK</sequence>
<dbReference type="InterPro" id="IPR042080">
    <property type="entry name" value="RNA_2'-PTrans_N"/>
</dbReference>
<comment type="similarity">
    <text evidence="1 5">Belongs to the KptA/TPT1 family.</text>
</comment>
<evidence type="ECO:0000256" key="5">
    <source>
        <dbReference type="HAMAP-Rule" id="MF_00299"/>
    </source>
</evidence>
<evidence type="ECO:0000256" key="1">
    <source>
        <dbReference type="ARBA" id="ARBA00009836"/>
    </source>
</evidence>
<dbReference type="STRING" id="525365.HMPREF0548_1222"/>
<dbReference type="GO" id="GO:0006388">
    <property type="term" value="P:tRNA splicing, via endonucleolytic cleavage and ligation"/>
    <property type="evidence" value="ECO:0007669"/>
    <property type="project" value="UniProtKB-UniRule"/>
</dbReference>
<accession>C2ENH6</accession>
<evidence type="ECO:0000256" key="3">
    <source>
        <dbReference type="ARBA" id="ARBA00023027"/>
    </source>
</evidence>
<dbReference type="InterPro" id="IPR042081">
    <property type="entry name" value="RNA_2'-PTrans_C"/>
</dbReference>
<dbReference type="Proteomes" id="UP000005583">
    <property type="component" value="Unassembled WGS sequence"/>
</dbReference>
<dbReference type="RefSeq" id="WP_007125750.1">
    <property type="nucleotide sequence ID" value="NZ_AZFO01000011.1"/>
</dbReference>
<dbReference type="SUPFAM" id="SSF56399">
    <property type="entry name" value="ADP-ribosylation"/>
    <property type="match status" value="1"/>
</dbReference>
<dbReference type="InterPro" id="IPR022928">
    <property type="entry name" value="RNA_2'-PTrans_KptA"/>
</dbReference>